<feature type="transmembrane region" description="Helical" evidence="1">
    <location>
        <begin position="255"/>
        <end position="275"/>
    </location>
</feature>
<protein>
    <submittedName>
        <fullName evidence="3">Transmembrane protein</fullName>
    </submittedName>
</protein>
<reference evidence="2" key="1">
    <citation type="journal article" date="2013" name="Genetics">
        <title>The draft genome and transcriptome of Panagrellus redivivus are shaped by the harsh demands of a free-living lifestyle.</title>
        <authorList>
            <person name="Srinivasan J."/>
            <person name="Dillman A.R."/>
            <person name="Macchietto M.G."/>
            <person name="Heikkinen L."/>
            <person name="Lakso M."/>
            <person name="Fracchia K.M."/>
            <person name="Antoshechkin I."/>
            <person name="Mortazavi A."/>
            <person name="Wong G."/>
            <person name="Sternberg P.W."/>
        </authorList>
    </citation>
    <scope>NUCLEOTIDE SEQUENCE [LARGE SCALE GENOMIC DNA]</scope>
    <source>
        <strain evidence="2">MT8872</strain>
    </source>
</reference>
<accession>A0A7E4VTM5</accession>
<keyword evidence="1" id="KW-0472">Membrane</keyword>
<proteinExistence type="predicted"/>
<name>A0A7E4VTM5_PANRE</name>
<evidence type="ECO:0000256" key="1">
    <source>
        <dbReference type="SAM" id="Phobius"/>
    </source>
</evidence>
<keyword evidence="2" id="KW-1185">Reference proteome</keyword>
<reference evidence="3" key="2">
    <citation type="submission" date="2020-10" db="UniProtKB">
        <authorList>
            <consortium name="WormBaseParasite"/>
        </authorList>
    </citation>
    <scope>IDENTIFICATION</scope>
</reference>
<sequence length="306" mass="36475">MVWLNPFRKDKISTETVPDTQKCVIDITPLTETDDSCQQCLNPTTICHNHPEYYDQVYITDIDVTYKWASKKGSFFRSWKFIYTYFRYIIDAAISFYPTWYSVSNFDDIKSQNKAIYVKDTLVLHCKTYESADEIIPYITGSYSRLMLCGKVTFDQLKRLIHKDLKKIHINGKLFKVKPEEYDDFVAFALQHSRSFDSFFCCAINEIPELKEKLIKAFEQHKTHGYFVHVFNDSSPVRILWGVEHKQYNSNFWKVFATLFLMHCAFNLTLFIIFWDQLPYSFFYLTPIMLTNPLLLFVFRYAPYWH</sequence>
<evidence type="ECO:0000313" key="2">
    <source>
        <dbReference type="Proteomes" id="UP000492821"/>
    </source>
</evidence>
<keyword evidence="1" id="KW-1133">Transmembrane helix</keyword>
<evidence type="ECO:0000313" key="3">
    <source>
        <dbReference type="WBParaSite" id="Pan_g3258.t1"/>
    </source>
</evidence>
<dbReference type="AlphaFoldDB" id="A0A7E4VTM5"/>
<feature type="transmembrane region" description="Helical" evidence="1">
    <location>
        <begin position="281"/>
        <end position="302"/>
    </location>
</feature>
<dbReference type="Proteomes" id="UP000492821">
    <property type="component" value="Unassembled WGS sequence"/>
</dbReference>
<organism evidence="2 3">
    <name type="scientific">Panagrellus redivivus</name>
    <name type="common">Microworm</name>
    <dbReference type="NCBI Taxonomy" id="6233"/>
    <lineage>
        <taxon>Eukaryota</taxon>
        <taxon>Metazoa</taxon>
        <taxon>Ecdysozoa</taxon>
        <taxon>Nematoda</taxon>
        <taxon>Chromadorea</taxon>
        <taxon>Rhabditida</taxon>
        <taxon>Tylenchina</taxon>
        <taxon>Panagrolaimomorpha</taxon>
        <taxon>Panagrolaimoidea</taxon>
        <taxon>Panagrolaimidae</taxon>
        <taxon>Panagrellus</taxon>
    </lineage>
</organism>
<dbReference type="WBParaSite" id="Pan_g3258.t1">
    <property type="protein sequence ID" value="Pan_g3258.t1"/>
    <property type="gene ID" value="Pan_g3258"/>
</dbReference>
<keyword evidence="1" id="KW-0812">Transmembrane</keyword>